<keyword evidence="3" id="KW-0240">DNA-directed RNA polymerase</keyword>
<evidence type="ECO:0000256" key="7">
    <source>
        <dbReference type="ARBA" id="ARBA00023163"/>
    </source>
</evidence>
<evidence type="ECO:0000256" key="2">
    <source>
        <dbReference type="ARBA" id="ARBA00012418"/>
    </source>
</evidence>
<evidence type="ECO:0000313" key="12">
    <source>
        <dbReference type="EMBL" id="GAA2915993.1"/>
    </source>
</evidence>
<dbReference type="Proteomes" id="UP001501102">
    <property type="component" value="Unassembled WGS sequence"/>
</dbReference>
<dbReference type="PANTHER" id="PTHR19376">
    <property type="entry name" value="DNA-DIRECTED RNA POLYMERASE"/>
    <property type="match status" value="1"/>
</dbReference>
<evidence type="ECO:0000313" key="13">
    <source>
        <dbReference type="Proteomes" id="UP001501102"/>
    </source>
</evidence>
<keyword evidence="6" id="KW-0479">Metal-binding</keyword>
<feature type="compositionally biased region" description="Low complexity" evidence="9">
    <location>
        <begin position="339"/>
        <end position="352"/>
    </location>
</feature>
<dbReference type="SUPFAM" id="SSF64484">
    <property type="entry name" value="beta and beta-prime subunits of DNA dependent RNA-polymerase"/>
    <property type="match status" value="1"/>
</dbReference>
<dbReference type="Pfam" id="PF04998">
    <property type="entry name" value="RNA_pol_Rpb1_5"/>
    <property type="match status" value="1"/>
</dbReference>
<proteinExistence type="predicted"/>
<accession>A0ABN3WKF2</accession>
<evidence type="ECO:0000256" key="8">
    <source>
        <dbReference type="ARBA" id="ARBA00048552"/>
    </source>
</evidence>
<dbReference type="EMBL" id="BAAAXZ010000036">
    <property type="protein sequence ID" value="GAA2915993.1"/>
    <property type="molecule type" value="Genomic_DNA"/>
</dbReference>
<feature type="compositionally biased region" description="Basic residues" evidence="9">
    <location>
        <begin position="142"/>
        <end position="156"/>
    </location>
</feature>
<organism evidence="12 13">
    <name type="scientific">Streptomyces thioluteus</name>
    <dbReference type="NCBI Taxonomy" id="66431"/>
    <lineage>
        <taxon>Bacteria</taxon>
        <taxon>Bacillati</taxon>
        <taxon>Actinomycetota</taxon>
        <taxon>Actinomycetes</taxon>
        <taxon>Kitasatosporales</taxon>
        <taxon>Streptomycetaceae</taxon>
        <taxon>Streptomyces</taxon>
    </lineage>
</organism>
<feature type="compositionally biased region" description="Basic and acidic residues" evidence="9">
    <location>
        <begin position="157"/>
        <end position="211"/>
    </location>
</feature>
<comment type="catalytic activity">
    <reaction evidence="8">
        <text>RNA(n) + a ribonucleoside 5'-triphosphate = RNA(n+1) + diphosphate</text>
        <dbReference type="Rhea" id="RHEA:21248"/>
        <dbReference type="Rhea" id="RHEA-COMP:14527"/>
        <dbReference type="Rhea" id="RHEA-COMP:17342"/>
        <dbReference type="ChEBI" id="CHEBI:33019"/>
        <dbReference type="ChEBI" id="CHEBI:61557"/>
        <dbReference type="ChEBI" id="CHEBI:140395"/>
        <dbReference type="EC" id="2.7.7.6"/>
    </reaction>
</comment>
<gene>
    <name evidence="12" type="ORF">GCM10020221_09740</name>
</gene>
<dbReference type="InterPro" id="IPR042102">
    <property type="entry name" value="RNA_pol_Rpb1_3_sf"/>
</dbReference>
<keyword evidence="4" id="KW-0808">Transferase</keyword>
<feature type="region of interest" description="Disordered" evidence="9">
    <location>
        <begin position="131"/>
        <end position="215"/>
    </location>
</feature>
<evidence type="ECO:0000256" key="1">
    <source>
        <dbReference type="ARBA" id="ARBA00004026"/>
    </source>
</evidence>
<dbReference type="Gene3D" id="1.10.132.30">
    <property type="match status" value="1"/>
</dbReference>
<dbReference type="Gene3D" id="1.10.274.100">
    <property type="entry name" value="RNA polymerase Rpb1, domain 3"/>
    <property type="match status" value="1"/>
</dbReference>
<keyword evidence="7" id="KW-0804">Transcription</keyword>
<feature type="domain" description="RNA polymerase Rpb1" evidence="10">
    <location>
        <begin position="260"/>
        <end position="298"/>
    </location>
</feature>
<feature type="region of interest" description="Disordered" evidence="9">
    <location>
        <begin position="337"/>
        <end position="357"/>
    </location>
</feature>
<evidence type="ECO:0000256" key="5">
    <source>
        <dbReference type="ARBA" id="ARBA00022695"/>
    </source>
</evidence>
<feature type="domain" description="RNA polymerase Rpb1" evidence="11">
    <location>
        <begin position="210"/>
        <end position="247"/>
    </location>
</feature>
<protein>
    <recommendedName>
        <fullName evidence="2">DNA-directed RNA polymerase</fullName>
        <ecNumber evidence="2">2.7.7.6</ecNumber>
    </recommendedName>
</protein>
<dbReference type="PANTHER" id="PTHR19376:SF54">
    <property type="entry name" value="DNA-DIRECTED RNA POLYMERASE SUBUNIT BETA"/>
    <property type="match status" value="1"/>
</dbReference>
<evidence type="ECO:0000259" key="10">
    <source>
        <dbReference type="Pfam" id="PF04998"/>
    </source>
</evidence>
<dbReference type="Pfam" id="PF05000">
    <property type="entry name" value="RNA_pol_Rpb1_4"/>
    <property type="match status" value="1"/>
</dbReference>
<evidence type="ECO:0000256" key="4">
    <source>
        <dbReference type="ARBA" id="ARBA00022679"/>
    </source>
</evidence>
<keyword evidence="13" id="KW-1185">Reference proteome</keyword>
<evidence type="ECO:0000256" key="3">
    <source>
        <dbReference type="ARBA" id="ARBA00022478"/>
    </source>
</evidence>
<sequence length="421" mass="46988">MLGLFFLTTDEEERKVIGEGRSFASVAEAIMAFDARELSLQAKVDIPLSRSVPSRRVAGPPPVAEEGEPEWQTGDSFRLHTTLGRALFNELLPEDYPFVDYSVGKKQLSEIVNDLAERYPKVIVAANARQPEGGRLPLGRPRSVRHRGHLRRRGPRGKKEIVKGYEAQDEKVQKQYRARSDHQGRAHAGAHRDLDQGDQRGRRGDERDTSPRRTPIFMMVDSGARGNMMQMRQIAGMRGLVSNAKNETIPRPIKASFREGLSVLEYFISTHGARKGLADTALRTADSGYLTRRLVDRLPGRDHPRGGLRHRPWPQAWRSRSAARTACCARPTTSRRRCTPACWPRTSSSTARSSRRPNVDLGDVLIDQLVAHGVETVKTRSVLTCESAVGTCAYCYGRLAGDRQAGGHRRGGGHHRRPVDR</sequence>
<dbReference type="InterPro" id="IPR045867">
    <property type="entry name" value="DNA-dir_RpoC_beta_prime"/>
</dbReference>
<evidence type="ECO:0000256" key="6">
    <source>
        <dbReference type="ARBA" id="ARBA00022723"/>
    </source>
</evidence>
<keyword evidence="5" id="KW-0548">Nucleotidyltransferase</keyword>
<evidence type="ECO:0000256" key="9">
    <source>
        <dbReference type="SAM" id="MobiDB-lite"/>
    </source>
</evidence>
<reference evidence="12 13" key="1">
    <citation type="journal article" date="2019" name="Int. J. Syst. Evol. Microbiol.">
        <title>The Global Catalogue of Microorganisms (GCM) 10K type strain sequencing project: providing services to taxonomists for standard genome sequencing and annotation.</title>
        <authorList>
            <consortium name="The Broad Institute Genomics Platform"/>
            <consortium name="The Broad Institute Genome Sequencing Center for Infectious Disease"/>
            <person name="Wu L."/>
            <person name="Ma J."/>
        </authorList>
    </citation>
    <scope>NUCLEOTIDE SEQUENCE [LARGE SCALE GENOMIC DNA]</scope>
    <source>
        <strain evidence="12 13">JCM 4087</strain>
    </source>
</reference>
<dbReference type="InterPro" id="IPR038120">
    <property type="entry name" value="Rpb1_funnel_sf"/>
</dbReference>
<dbReference type="InterPro" id="IPR007083">
    <property type="entry name" value="RNA_pol_Rpb1_4"/>
</dbReference>
<comment type="caution">
    <text evidence="12">The sequence shown here is derived from an EMBL/GenBank/DDBJ whole genome shotgun (WGS) entry which is preliminary data.</text>
</comment>
<dbReference type="InterPro" id="IPR007081">
    <property type="entry name" value="RNA_pol_Rpb1_5"/>
</dbReference>
<name>A0ABN3WKF2_STRTU</name>
<comment type="function">
    <text evidence="1">DNA-dependent RNA polymerase catalyzes the transcription of DNA into RNA using the four ribonucleoside triphosphates as substrates.</text>
</comment>
<evidence type="ECO:0000259" key="11">
    <source>
        <dbReference type="Pfam" id="PF05000"/>
    </source>
</evidence>
<dbReference type="EC" id="2.7.7.6" evidence="2"/>